<dbReference type="EMBL" id="JANCYW010000019">
    <property type="protein sequence ID" value="KAK4538671.1"/>
    <property type="molecule type" value="Genomic_DNA"/>
</dbReference>
<dbReference type="InterPro" id="IPR035206">
    <property type="entry name" value="Proteasome_beta2"/>
</dbReference>
<dbReference type="InterPro" id="IPR023333">
    <property type="entry name" value="Proteasome_suB-type"/>
</dbReference>
<comment type="subcellular location">
    <subcellularLocation>
        <location evidence="4">Cytoplasm</location>
    </subcellularLocation>
    <subcellularLocation>
        <location evidence="4">Nucleus</location>
    </subcellularLocation>
</comment>
<dbReference type="Pfam" id="PF00227">
    <property type="entry name" value="Proteasome"/>
    <property type="match status" value="1"/>
</dbReference>
<dbReference type="CDD" id="cd03758">
    <property type="entry name" value="proteasome_beta_type_2"/>
    <property type="match status" value="1"/>
</dbReference>
<dbReference type="GO" id="GO:0010498">
    <property type="term" value="P:proteasomal protein catabolic process"/>
    <property type="evidence" value="ECO:0007669"/>
    <property type="project" value="InterPro"/>
</dbReference>
<sequence length="198" mass="22545">MDSVISLTGRDFVMSVADVTAARSIVVMKDTQDKVVELDRHRTLSVAGEIGDAIQFTEYIQRNVHLYELRSGTPLSTRQIAYFLRGELARFLRQHPYQVNLILGGYDADGGPSLYYVDYLGSLHRMPFTAQGYCAYFILSTLDRLYRPGMTLDEAVSVMHQCLAEVGERFLLQQRKFVWKVTDRDGTRTLPQSADTFM</sequence>
<dbReference type="GO" id="GO:0005839">
    <property type="term" value="C:proteasome core complex"/>
    <property type="evidence" value="ECO:0007669"/>
    <property type="project" value="InterPro"/>
</dbReference>
<protein>
    <recommendedName>
        <fullName evidence="4">Proteasome subunit beta</fullName>
    </recommendedName>
</protein>
<dbReference type="PROSITE" id="PS51476">
    <property type="entry name" value="PROTEASOME_BETA_2"/>
    <property type="match status" value="1"/>
</dbReference>
<dbReference type="GO" id="GO:0005634">
    <property type="term" value="C:nucleus"/>
    <property type="evidence" value="ECO:0007669"/>
    <property type="project" value="UniProtKB-SubCell"/>
</dbReference>
<dbReference type="PANTHER" id="PTHR11599">
    <property type="entry name" value="PROTEASOME SUBUNIT ALPHA/BETA"/>
    <property type="match status" value="1"/>
</dbReference>
<evidence type="ECO:0000256" key="1">
    <source>
        <dbReference type="ARBA" id="ARBA00022490"/>
    </source>
</evidence>
<evidence type="ECO:0000313" key="5">
    <source>
        <dbReference type="EMBL" id="KAK4538671.1"/>
    </source>
</evidence>
<organism evidence="5 6">
    <name type="scientific">Cyanidium caldarium</name>
    <name type="common">Red alga</name>
    <dbReference type="NCBI Taxonomy" id="2771"/>
    <lineage>
        <taxon>Eukaryota</taxon>
        <taxon>Rhodophyta</taxon>
        <taxon>Bangiophyceae</taxon>
        <taxon>Cyanidiales</taxon>
        <taxon>Cyanidiaceae</taxon>
        <taxon>Cyanidium</taxon>
    </lineage>
</organism>
<proteinExistence type="inferred from homology"/>
<evidence type="ECO:0000256" key="3">
    <source>
        <dbReference type="ARBA" id="ARBA00023242"/>
    </source>
</evidence>
<evidence type="ECO:0000313" key="6">
    <source>
        <dbReference type="Proteomes" id="UP001301350"/>
    </source>
</evidence>
<dbReference type="InterPro" id="IPR029055">
    <property type="entry name" value="Ntn_hydrolases_N"/>
</dbReference>
<dbReference type="SUPFAM" id="SSF56235">
    <property type="entry name" value="N-terminal nucleophile aminohydrolases (Ntn hydrolases)"/>
    <property type="match status" value="1"/>
</dbReference>
<name>A0AAV9J2Q8_CYACA</name>
<comment type="subunit">
    <text evidence="4">Component of the proteasome complex.</text>
</comment>
<dbReference type="InterPro" id="IPR001353">
    <property type="entry name" value="Proteasome_sua/b"/>
</dbReference>
<keyword evidence="1 4" id="KW-0963">Cytoplasm</keyword>
<gene>
    <name evidence="5" type="ORF">CDCA_CDCA19G4696</name>
</gene>
<dbReference type="InterPro" id="IPR050115">
    <property type="entry name" value="Proteasome_alpha"/>
</dbReference>
<dbReference type="GO" id="GO:0005737">
    <property type="term" value="C:cytoplasm"/>
    <property type="evidence" value="ECO:0007669"/>
    <property type="project" value="UniProtKB-SubCell"/>
</dbReference>
<evidence type="ECO:0000256" key="2">
    <source>
        <dbReference type="ARBA" id="ARBA00022942"/>
    </source>
</evidence>
<keyword evidence="2 4" id="KW-0647">Proteasome</keyword>
<comment type="caution">
    <text evidence="5">The sequence shown here is derived from an EMBL/GenBank/DDBJ whole genome shotgun (WGS) entry which is preliminary data.</text>
</comment>
<dbReference type="AlphaFoldDB" id="A0AAV9J2Q8"/>
<keyword evidence="6" id="KW-1185">Reference proteome</keyword>
<comment type="function">
    <text evidence="4">Component of the proteasome, a multicatalytic proteinase complex which is characterized by its ability to cleave peptides with Arg, Phe, Tyr, Leu, and Glu adjacent to the leaving group at neutral or slightly basic pH. The proteasome has an ATP-dependent proteolytic activity.</text>
</comment>
<reference evidence="5 6" key="1">
    <citation type="submission" date="2022-07" db="EMBL/GenBank/DDBJ databases">
        <title>Genome-wide signatures of adaptation to extreme environments.</title>
        <authorList>
            <person name="Cho C.H."/>
            <person name="Yoon H.S."/>
        </authorList>
    </citation>
    <scope>NUCLEOTIDE SEQUENCE [LARGE SCALE GENOMIC DNA]</scope>
    <source>
        <strain evidence="5 6">DBV 063 E5</strain>
    </source>
</reference>
<accession>A0AAV9J2Q8</accession>
<dbReference type="Gene3D" id="3.60.20.10">
    <property type="entry name" value="Glutamine Phosphoribosylpyrophosphate, subunit 1, domain 1"/>
    <property type="match status" value="1"/>
</dbReference>
<evidence type="ECO:0000256" key="4">
    <source>
        <dbReference type="RuleBase" id="RU004203"/>
    </source>
</evidence>
<keyword evidence="3 4" id="KW-0539">Nucleus</keyword>
<comment type="similarity">
    <text evidence="4">Belongs to the peptidase T1B family.</text>
</comment>
<dbReference type="Proteomes" id="UP001301350">
    <property type="component" value="Unassembled WGS sequence"/>
</dbReference>